<gene>
    <name evidence="1" type="ORF">HEQ75_14530</name>
</gene>
<organism evidence="1 2">
    <name type="scientific">Falsiroseomonas selenitidurans</name>
    <dbReference type="NCBI Taxonomy" id="2716335"/>
    <lineage>
        <taxon>Bacteria</taxon>
        <taxon>Pseudomonadati</taxon>
        <taxon>Pseudomonadota</taxon>
        <taxon>Alphaproteobacteria</taxon>
        <taxon>Acetobacterales</taxon>
        <taxon>Roseomonadaceae</taxon>
        <taxon>Falsiroseomonas</taxon>
    </lineage>
</organism>
<dbReference type="Proteomes" id="UP000787635">
    <property type="component" value="Unassembled WGS sequence"/>
</dbReference>
<protein>
    <submittedName>
        <fullName evidence="1">Uncharacterized protein</fullName>
    </submittedName>
</protein>
<evidence type="ECO:0000313" key="2">
    <source>
        <dbReference type="Proteomes" id="UP000787635"/>
    </source>
</evidence>
<reference evidence="1 2" key="1">
    <citation type="submission" date="2020-03" db="EMBL/GenBank/DDBJ databases">
        <title>Roseomonas selenitidurans sp. nov. isolated from urban soil.</title>
        <authorList>
            <person name="Liu H."/>
        </authorList>
    </citation>
    <scope>NUCLEOTIDE SEQUENCE [LARGE SCALE GENOMIC DNA]</scope>
    <source>
        <strain evidence="1 2">BU-1</strain>
    </source>
</reference>
<comment type="caution">
    <text evidence="1">The sequence shown here is derived from an EMBL/GenBank/DDBJ whole genome shotgun (WGS) entry which is preliminary data.</text>
</comment>
<sequence length="156" mass="16530">MPEPIPAAAPPLKPVAYAGSFGTVPASGFLDTEEAFAKTGRNTGNLAFHAALAGCLADPCTPVGFRFDPAKIRETYRAICIPAANFLYSRFDFSDLAGRLEKAGLPVVIAGLGAQAGRSVDEVKLKPGTERLLRVLAEQCRTIAVRGDFTAQVLEH</sequence>
<name>A0ABX1E8D9_9PROT</name>
<accession>A0ABX1E8D9</accession>
<dbReference type="RefSeq" id="WP_168031789.1">
    <property type="nucleotide sequence ID" value="NZ_JAAVNE010000022.1"/>
</dbReference>
<keyword evidence="2" id="KW-1185">Reference proteome</keyword>
<proteinExistence type="predicted"/>
<evidence type="ECO:0000313" key="1">
    <source>
        <dbReference type="EMBL" id="NKC32078.1"/>
    </source>
</evidence>
<dbReference type="EMBL" id="JAAVNE010000022">
    <property type="protein sequence ID" value="NKC32078.1"/>
    <property type="molecule type" value="Genomic_DNA"/>
</dbReference>